<evidence type="ECO:0000313" key="2">
    <source>
        <dbReference type="EMBL" id="WPU66584.1"/>
    </source>
</evidence>
<dbReference type="KEGG" id="psti:SOO65_07485"/>
<protein>
    <submittedName>
        <fullName evidence="2">Uncharacterized protein</fullName>
    </submittedName>
</protein>
<reference evidence="2 3" key="1">
    <citation type="submission" date="2023-11" db="EMBL/GenBank/DDBJ databases">
        <title>Peredibacter starrii A3.12.</title>
        <authorList>
            <person name="Mitchell R.J."/>
        </authorList>
    </citation>
    <scope>NUCLEOTIDE SEQUENCE [LARGE SCALE GENOMIC DNA]</scope>
    <source>
        <strain evidence="2 3">A3.12</strain>
    </source>
</reference>
<evidence type="ECO:0000313" key="3">
    <source>
        <dbReference type="Proteomes" id="UP001324634"/>
    </source>
</evidence>
<keyword evidence="1" id="KW-0732">Signal</keyword>
<evidence type="ECO:0000256" key="1">
    <source>
        <dbReference type="SAM" id="SignalP"/>
    </source>
</evidence>
<feature type="signal peptide" evidence="1">
    <location>
        <begin position="1"/>
        <end position="19"/>
    </location>
</feature>
<keyword evidence="3" id="KW-1185">Reference proteome</keyword>
<accession>A0AAX4HTE6</accession>
<organism evidence="2 3">
    <name type="scientific">Peredibacter starrii</name>
    <dbReference type="NCBI Taxonomy" id="28202"/>
    <lineage>
        <taxon>Bacteria</taxon>
        <taxon>Pseudomonadati</taxon>
        <taxon>Bdellovibrionota</taxon>
        <taxon>Bacteriovoracia</taxon>
        <taxon>Bacteriovoracales</taxon>
        <taxon>Bacteriovoracaceae</taxon>
        <taxon>Peredibacter</taxon>
    </lineage>
</organism>
<sequence length="280" mass="31976">MLKLFFVSVLAILTNHASAQSIPQFNPEFWYDYDVLTTNNCYNYATNRAEGSWAQPGEASGEKYKSMTCKDIYKAASKDWGLIPTSYFPLSANQKETLIALVVNPGIDFHWYRRGSNNIWSHKLNFQVLETDSSDRLITDPVTADRGRYSEFCGYFKVKNYLAHPMEQNAGYVRIGKMRDWPQYSNFKMRQARESIVIVQKYSGRKNPTYLLREMLKDPAFAEAVNEVAQIIQNESGKSFKIDDPNFGSNSLVIADYEGIVLPRNTVISIQNGILRTISP</sequence>
<dbReference type="RefSeq" id="WP_321398944.1">
    <property type="nucleotide sequence ID" value="NZ_CP139487.1"/>
</dbReference>
<proteinExistence type="predicted"/>
<gene>
    <name evidence="2" type="ORF">SOO65_07485</name>
</gene>
<feature type="chain" id="PRO_5043421802" evidence="1">
    <location>
        <begin position="20"/>
        <end position="280"/>
    </location>
</feature>
<dbReference type="Proteomes" id="UP001324634">
    <property type="component" value="Chromosome"/>
</dbReference>
<dbReference type="AlphaFoldDB" id="A0AAX4HTE6"/>
<name>A0AAX4HTE6_9BACT</name>
<dbReference type="EMBL" id="CP139487">
    <property type="protein sequence ID" value="WPU66584.1"/>
    <property type="molecule type" value="Genomic_DNA"/>
</dbReference>